<keyword evidence="11" id="KW-1185">Reference proteome</keyword>
<gene>
    <name evidence="10" type="ORF">FRACYDRAFT_235878</name>
</gene>
<feature type="transmembrane region" description="Helical" evidence="6">
    <location>
        <begin position="139"/>
        <end position="157"/>
    </location>
</feature>
<dbReference type="Pfam" id="PF08030">
    <property type="entry name" value="NAD_binding_6"/>
    <property type="match status" value="1"/>
</dbReference>
<evidence type="ECO:0000313" key="11">
    <source>
        <dbReference type="Proteomes" id="UP000095751"/>
    </source>
</evidence>
<keyword evidence="5 6" id="KW-0472">Membrane</keyword>
<name>A0A1E7FNV1_9STRA</name>
<organism evidence="10 11">
    <name type="scientific">Fragilariopsis cylindrus CCMP1102</name>
    <dbReference type="NCBI Taxonomy" id="635003"/>
    <lineage>
        <taxon>Eukaryota</taxon>
        <taxon>Sar</taxon>
        <taxon>Stramenopiles</taxon>
        <taxon>Ochrophyta</taxon>
        <taxon>Bacillariophyta</taxon>
        <taxon>Bacillariophyceae</taxon>
        <taxon>Bacillariophycidae</taxon>
        <taxon>Bacillariales</taxon>
        <taxon>Bacillariaceae</taxon>
        <taxon>Fragilariopsis</taxon>
    </lineage>
</organism>
<dbReference type="InterPro" id="IPR013130">
    <property type="entry name" value="Fe3_Rdtase_TM_dom"/>
</dbReference>
<evidence type="ECO:0000256" key="6">
    <source>
        <dbReference type="SAM" id="Phobius"/>
    </source>
</evidence>
<dbReference type="CDD" id="cd06186">
    <property type="entry name" value="NOX_Duox_like_FAD_NADP"/>
    <property type="match status" value="1"/>
</dbReference>
<dbReference type="InterPro" id="IPR050369">
    <property type="entry name" value="RBOH/FRE"/>
</dbReference>
<dbReference type="GO" id="GO:0005886">
    <property type="term" value="C:plasma membrane"/>
    <property type="evidence" value="ECO:0007669"/>
    <property type="project" value="TreeGrafter"/>
</dbReference>
<keyword evidence="2 6" id="KW-0812">Transmembrane</keyword>
<sequence>MISPSWISKTIVILCLIWLIAFPLLGGGEWGKDMFASWAKKSYFHDKAGVPIIMLTIPILIAGSIASMFATSTTITTTTTTRWDSKVCSFHKRLQQPSSQQSIVLILVIFLPCFVYVVSSMQRKMNTDMSIDMALMKSGNIFGMLAVIVLSWLLIPVSRRGPIGKLFGWDPINVVNYHMWSGRIIILASIVHGLEHTIRYAIQGRDVLISYFFPPIQCWKQPQTYKPVICENTDSNDDGGSCSCYDHFLPLTGLLATLGLIGIGLSSLYKVRRNNYATFAMLHYVLSPLTFVAICIHYNKTILYASGSLLYYISSNFPNWIESILKRRPFSSRSNVKIVAVEKLKSDDSNHLQRPCIALTIEATIATVQKCCPGDYVYLLVPSISQIAHPFTVNRVLGQTQQLRIIFRVTGSFTRALESALFRGSTTTTTTVSYDEEDDDEEVVSKEMENNNLFTEKKNPSRMFLPRLHFEGYYGSRRLFDRILKHDVCIIVAAGIGITPYLSLFSTNNKCATTDGLMIIQGNQFDTKPKNIILHWICRDRSLIEYCRKEYNLDSRSNSSSSSNLQIISDCENYSVRIIIHQTGLGEGTTFESTATAATNERITRTDLDYPDEGVPFELTNFSVSDNLCINLRYFVIFSILSWGGLYFLWKGFLRQGKETYTGRITTPVVVMLYGMVIAILANISFYLHLRRNYRNSWSRMAFNAQGNDNSVENMEFSTVVELSNTNYNGEDTPKVISSSDDSVSSVVPVEQLPVVKFKMLQGRPGIEEILEDLQDGISPALFCCVPENLMKNLNEGVNRTSQSDIMNIPVYQESFIL</sequence>
<feature type="transmembrane region" description="Helical" evidence="6">
    <location>
        <begin position="276"/>
        <end position="296"/>
    </location>
</feature>
<dbReference type="PANTHER" id="PTHR11972">
    <property type="entry name" value="NADPH OXIDASE"/>
    <property type="match status" value="1"/>
</dbReference>
<evidence type="ECO:0000256" key="3">
    <source>
        <dbReference type="ARBA" id="ARBA00022989"/>
    </source>
</evidence>
<evidence type="ECO:0000313" key="10">
    <source>
        <dbReference type="EMBL" id="OEU19816.1"/>
    </source>
</evidence>
<dbReference type="Gene3D" id="3.40.50.80">
    <property type="entry name" value="Nucleotide-binding domain of ferredoxin-NADP reductase (FNR) module"/>
    <property type="match status" value="1"/>
</dbReference>
<feature type="transmembrane region" description="Helical" evidence="6">
    <location>
        <begin position="632"/>
        <end position="650"/>
    </location>
</feature>
<evidence type="ECO:0000256" key="1">
    <source>
        <dbReference type="ARBA" id="ARBA00004141"/>
    </source>
</evidence>
<feature type="domain" description="Ferric reductase NAD binding" evidence="9">
    <location>
        <begin position="487"/>
        <end position="553"/>
    </location>
</feature>
<evidence type="ECO:0000259" key="8">
    <source>
        <dbReference type="Pfam" id="PF08022"/>
    </source>
</evidence>
<keyword evidence="4" id="KW-0560">Oxidoreductase</keyword>
<feature type="domain" description="Ferric oxidoreductase" evidence="7">
    <location>
        <begin position="142"/>
        <end position="293"/>
    </location>
</feature>
<dbReference type="InterPro" id="IPR013112">
    <property type="entry name" value="FAD-bd_8"/>
</dbReference>
<dbReference type="Pfam" id="PF01794">
    <property type="entry name" value="Ferric_reduct"/>
    <property type="match status" value="1"/>
</dbReference>
<evidence type="ECO:0000256" key="2">
    <source>
        <dbReference type="ARBA" id="ARBA00022692"/>
    </source>
</evidence>
<accession>A0A1E7FNV1</accession>
<evidence type="ECO:0000256" key="5">
    <source>
        <dbReference type="ARBA" id="ARBA00023136"/>
    </source>
</evidence>
<dbReference type="EMBL" id="KV784355">
    <property type="protein sequence ID" value="OEU19816.1"/>
    <property type="molecule type" value="Genomic_DNA"/>
</dbReference>
<dbReference type="AlphaFoldDB" id="A0A1E7FNV1"/>
<proteinExistence type="predicted"/>
<dbReference type="InParanoid" id="A0A1E7FNV1"/>
<feature type="transmembrane region" description="Helical" evidence="6">
    <location>
        <begin position="99"/>
        <end position="118"/>
    </location>
</feature>
<feature type="domain" description="FAD-binding 8" evidence="8">
    <location>
        <begin position="369"/>
        <end position="442"/>
    </location>
</feature>
<dbReference type="PRINTS" id="PR00466">
    <property type="entry name" value="GP91PHOX"/>
</dbReference>
<evidence type="ECO:0000259" key="9">
    <source>
        <dbReference type="Pfam" id="PF08030"/>
    </source>
</evidence>
<reference evidence="10 11" key="1">
    <citation type="submission" date="2016-09" db="EMBL/GenBank/DDBJ databases">
        <title>Extensive genetic diversity and differential bi-allelic expression allows diatom success in the polar Southern Ocean.</title>
        <authorList>
            <consortium name="DOE Joint Genome Institute"/>
            <person name="Mock T."/>
            <person name="Otillar R.P."/>
            <person name="Strauss J."/>
            <person name="Dupont C."/>
            <person name="Frickenhaus S."/>
            <person name="Maumus F."/>
            <person name="Mcmullan M."/>
            <person name="Sanges R."/>
            <person name="Schmutz J."/>
            <person name="Toseland A."/>
            <person name="Valas R."/>
            <person name="Veluchamy A."/>
            <person name="Ward B.J."/>
            <person name="Allen A."/>
            <person name="Barry K."/>
            <person name="Falciatore A."/>
            <person name="Ferrante M."/>
            <person name="Fortunato A.E."/>
            <person name="Gloeckner G."/>
            <person name="Gruber A."/>
            <person name="Hipkin R."/>
            <person name="Janech M."/>
            <person name="Kroth P."/>
            <person name="Leese F."/>
            <person name="Lindquist E."/>
            <person name="Lyon B.R."/>
            <person name="Martin J."/>
            <person name="Mayer C."/>
            <person name="Parker M."/>
            <person name="Quesneville H."/>
            <person name="Raymond J."/>
            <person name="Uhlig C."/>
            <person name="Valentin K.U."/>
            <person name="Worden A.Z."/>
            <person name="Armbrust E.V."/>
            <person name="Bowler C."/>
            <person name="Green B."/>
            <person name="Moulton V."/>
            <person name="Van Oosterhout C."/>
            <person name="Grigoriev I."/>
        </authorList>
    </citation>
    <scope>NUCLEOTIDE SEQUENCE [LARGE SCALE GENOMIC DNA]</scope>
    <source>
        <strain evidence="10 11">CCMP1102</strain>
    </source>
</reference>
<dbReference type="Proteomes" id="UP000095751">
    <property type="component" value="Unassembled WGS sequence"/>
</dbReference>
<dbReference type="Pfam" id="PF08022">
    <property type="entry name" value="FAD_binding_8"/>
    <property type="match status" value="1"/>
</dbReference>
<dbReference type="KEGG" id="fcy:FRACYDRAFT_235878"/>
<dbReference type="PANTHER" id="PTHR11972:SF193">
    <property type="entry name" value="FAD-BINDING FR-TYPE DOMAIN-CONTAINING PROTEIN"/>
    <property type="match status" value="1"/>
</dbReference>
<evidence type="ECO:0000259" key="7">
    <source>
        <dbReference type="Pfam" id="PF01794"/>
    </source>
</evidence>
<dbReference type="InterPro" id="IPR039261">
    <property type="entry name" value="FNR_nucleotide-bd"/>
</dbReference>
<evidence type="ECO:0000256" key="4">
    <source>
        <dbReference type="ARBA" id="ARBA00023002"/>
    </source>
</evidence>
<comment type="subcellular location">
    <subcellularLocation>
        <location evidence="1">Membrane</location>
        <topology evidence="1">Multi-pass membrane protein</topology>
    </subcellularLocation>
</comment>
<feature type="transmembrane region" description="Helical" evidence="6">
    <location>
        <begin position="6"/>
        <end position="27"/>
    </location>
</feature>
<dbReference type="InterPro" id="IPR000778">
    <property type="entry name" value="Cyt_b245_heavy_chain"/>
</dbReference>
<feature type="transmembrane region" description="Helical" evidence="6">
    <location>
        <begin position="48"/>
        <end position="70"/>
    </location>
</feature>
<keyword evidence="3 6" id="KW-1133">Transmembrane helix</keyword>
<dbReference type="OrthoDB" id="47096at2759"/>
<feature type="transmembrane region" description="Helical" evidence="6">
    <location>
        <begin position="248"/>
        <end position="269"/>
    </location>
</feature>
<protein>
    <submittedName>
        <fullName evidence="10">Ferric_reduct-domain-containing protein</fullName>
    </submittedName>
</protein>
<dbReference type="InterPro" id="IPR013121">
    <property type="entry name" value="Fe_red_NAD-bd_6"/>
</dbReference>
<feature type="transmembrane region" description="Helical" evidence="6">
    <location>
        <begin position="670"/>
        <end position="690"/>
    </location>
</feature>
<dbReference type="GO" id="GO:0016491">
    <property type="term" value="F:oxidoreductase activity"/>
    <property type="evidence" value="ECO:0007669"/>
    <property type="project" value="UniProtKB-KW"/>
</dbReference>